<dbReference type="GO" id="GO:0005576">
    <property type="term" value="C:extracellular region"/>
    <property type="evidence" value="ECO:0007669"/>
    <property type="project" value="UniProtKB-SubCell"/>
</dbReference>
<evidence type="ECO:0000256" key="1">
    <source>
        <dbReference type="ARBA" id="ARBA00004613"/>
    </source>
</evidence>
<dbReference type="InterPro" id="IPR036613">
    <property type="entry name" value="MHCII_invariant_trimer_sf"/>
</dbReference>
<dbReference type="PROSITE" id="PS00484">
    <property type="entry name" value="THYROGLOBULIN_1_1"/>
    <property type="match status" value="1"/>
</dbReference>
<evidence type="ECO:0000256" key="2">
    <source>
        <dbReference type="ARBA" id="ARBA00022525"/>
    </source>
</evidence>
<keyword evidence="3 5" id="KW-1015">Disulfide bond</keyword>
<dbReference type="InterPro" id="IPR022339">
    <property type="entry name" value="MHC_II-assoc_invar_chain"/>
</dbReference>
<dbReference type="GO" id="GO:0070206">
    <property type="term" value="P:protein trimerization"/>
    <property type="evidence" value="ECO:0007669"/>
    <property type="project" value="InterPro"/>
</dbReference>
<accession>A0A8C7ZL56</accession>
<dbReference type="InterPro" id="IPR015386">
    <property type="entry name" value="MHC_II-assoc_invar/CLIP_MHC-bd"/>
</dbReference>
<feature type="transmembrane region" description="Helical" evidence="6">
    <location>
        <begin position="106"/>
        <end position="128"/>
    </location>
</feature>
<dbReference type="GO" id="GO:0005737">
    <property type="term" value="C:cytoplasm"/>
    <property type="evidence" value="ECO:0007669"/>
    <property type="project" value="TreeGrafter"/>
</dbReference>
<dbReference type="Pfam" id="PF08831">
    <property type="entry name" value="MHCassoc_trimer"/>
    <property type="match status" value="1"/>
</dbReference>
<dbReference type="Pfam" id="PF09307">
    <property type="entry name" value="MHC2-interact"/>
    <property type="match status" value="1"/>
</dbReference>
<dbReference type="GO" id="GO:0002286">
    <property type="term" value="P:T cell activation involved in immune response"/>
    <property type="evidence" value="ECO:0007669"/>
    <property type="project" value="TreeGrafter"/>
</dbReference>
<keyword evidence="9" id="KW-1185">Reference proteome</keyword>
<name>A0A8C7ZL56_9TELE</name>
<evidence type="ECO:0000259" key="7">
    <source>
        <dbReference type="PROSITE" id="PS51162"/>
    </source>
</evidence>
<dbReference type="PROSITE" id="PS51162">
    <property type="entry name" value="THYROGLOBULIN_1_2"/>
    <property type="match status" value="1"/>
</dbReference>
<protein>
    <submittedName>
        <fullName evidence="8">CD74 molecule, major histocompatibility complex, class II invariant chain a</fullName>
    </submittedName>
</protein>
<dbReference type="PANTHER" id="PTHR14093">
    <property type="entry name" value="HLA CLASS II GAMMA CHAIN"/>
    <property type="match status" value="1"/>
</dbReference>
<dbReference type="Gene3D" id="1.10.870.10">
    <property type="entry name" value="MHC class II-associated invariant chain, trimerisation domain"/>
    <property type="match status" value="1"/>
</dbReference>
<dbReference type="GO" id="GO:0035718">
    <property type="term" value="F:macrophage migration inhibitory factor binding"/>
    <property type="evidence" value="ECO:0007669"/>
    <property type="project" value="TreeGrafter"/>
</dbReference>
<dbReference type="Ensembl" id="ENSOSIT00000046772.1">
    <property type="protein sequence ID" value="ENSOSIP00000044453.1"/>
    <property type="gene ID" value="ENSOSIG00000021255.1"/>
</dbReference>
<reference evidence="8" key="2">
    <citation type="submission" date="2025-09" db="UniProtKB">
        <authorList>
            <consortium name="Ensembl"/>
        </authorList>
    </citation>
    <scope>IDENTIFICATION</scope>
</reference>
<dbReference type="GO" id="GO:0004896">
    <property type="term" value="F:cytokine receptor activity"/>
    <property type="evidence" value="ECO:0007669"/>
    <property type="project" value="TreeGrafter"/>
</dbReference>
<dbReference type="Proteomes" id="UP000694383">
    <property type="component" value="Unplaced"/>
</dbReference>
<organism evidence="8 9">
    <name type="scientific">Oryzias sinensis</name>
    <name type="common">Chinese medaka</name>
    <dbReference type="NCBI Taxonomy" id="183150"/>
    <lineage>
        <taxon>Eukaryota</taxon>
        <taxon>Metazoa</taxon>
        <taxon>Chordata</taxon>
        <taxon>Craniata</taxon>
        <taxon>Vertebrata</taxon>
        <taxon>Euteleostomi</taxon>
        <taxon>Actinopterygii</taxon>
        <taxon>Neopterygii</taxon>
        <taxon>Teleostei</taxon>
        <taxon>Neoteleostei</taxon>
        <taxon>Acanthomorphata</taxon>
        <taxon>Ovalentaria</taxon>
        <taxon>Atherinomorphae</taxon>
        <taxon>Beloniformes</taxon>
        <taxon>Adrianichthyidae</taxon>
        <taxon>Oryziinae</taxon>
        <taxon>Oryzias</taxon>
    </lineage>
</organism>
<dbReference type="GO" id="GO:0016020">
    <property type="term" value="C:membrane"/>
    <property type="evidence" value="ECO:0007669"/>
    <property type="project" value="InterPro"/>
</dbReference>
<dbReference type="Gene3D" id="4.10.800.10">
    <property type="entry name" value="Thyroglobulin type-1"/>
    <property type="match status" value="1"/>
</dbReference>
<evidence type="ECO:0000256" key="4">
    <source>
        <dbReference type="ARBA" id="ARBA00023180"/>
    </source>
</evidence>
<comment type="subcellular location">
    <subcellularLocation>
        <location evidence="1">Secreted</location>
    </subcellularLocation>
</comment>
<dbReference type="GO" id="GO:0001961">
    <property type="term" value="P:positive regulation of cytokine-mediated signaling pathway"/>
    <property type="evidence" value="ECO:0007669"/>
    <property type="project" value="TreeGrafter"/>
</dbReference>
<evidence type="ECO:0000313" key="8">
    <source>
        <dbReference type="Ensembl" id="ENSOSIP00000044453.1"/>
    </source>
</evidence>
<feature type="disulfide bond" evidence="5">
    <location>
        <begin position="263"/>
        <end position="282"/>
    </location>
</feature>
<reference evidence="8" key="1">
    <citation type="submission" date="2025-08" db="UniProtKB">
        <authorList>
            <consortium name="Ensembl"/>
        </authorList>
    </citation>
    <scope>IDENTIFICATION</scope>
</reference>
<dbReference type="GO" id="GO:1902166">
    <property type="term" value="P:negative regulation of intrinsic apoptotic signaling pathway in response to DNA damage by p53 class mediator"/>
    <property type="evidence" value="ECO:0007669"/>
    <property type="project" value="TreeGrafter"/>
</dbReference>
<dbReference type="CDD" id="cd00191">
    <property type="entry name" value="TY"/>
    <property type="match status" value="1"/>
</dbReference>
<dbReference type="SUPFAM" id="SSF48305">
    <property type="entry name" value="Class II MHC-associated invariant chain ectoplasmic trimerization domain"/>
    <property type="match status" value="1"/>
</dbReference>
<dbReference type="InterPro" id="IPR000716">
    <property type="entry name" value="Thyroglobulin_1"/>
</dbReference>
<comment type="caution">
    <text evidence="5">Lacks conserved residue(s) required for the propagation of feature annotation.</text>
</comment>
<evidence type="ECO:0000256" key="5">
    <source>
        <dbReference type="PROSITE-ProRule" id="PRU00500"/>
    </source>
</evidence>
<dbReference type="GO" id="GO:0006886">
    <property type="term" value="P:intracellular protein transport"/>
    <property type="evidence" value="ECO:0007669"/>
    <property type="project" value="InterPro"/>
</dbReference>
<evidence type="ECO:0000313" key="9">
    <source>
        <dbReference type="Proteomes" id="UP000694383"/>
    </source>
</evidence>
<sequence>MTTSTHQSELSSRPSGNPFGFFLRGTFFCPVQPDWFLLLILKRIYVRELHSSSRFKVRRRRSREALKMANTAEDSSLAAEDVSGSEENLIHRVVHRGGSNSRAFKIAGLTTLACLLLASQVFTAYMVFNQKQQIHTLQKSSERMGKQLTRASQAVAPARMAMPMNSLPLVSDFSEDAKTPLTKLQNTAVVSVEKQLMDLMQDVSLPKFNETFKANLQTLRQRVNESEWQTFETWMRFWLIFQMAQKQPPAPTPQPASMIKTKCQLEAAPDTISKIGTYKPQCDEQGKYKAMQCWHATGYCWCVDESGNPIEGTTMRGRPDCRRGLAPYRMMVQPRMMQRTFLDEEKKGIVCVYGLSCICNNP</sequence>
<dbReference type="GeneTree" id="ENSGT00390000008961"/>
<keyword evidence="6" id="KW-0472">Membrane</keyword>
<dbReference type="InterPro" id="IPR036857">
    <property type="entry name" value="Thyroglobulin_1_sf"/>
</dbReference>
<dbReference type="GO" id="GO:0019882">
    <property type="term" value="P:antigen processing and presentation"/>
    <property type="evidence" value="ECO:0007669"/>
    <property type="project" value="InterPro"/>
</dbReference>
<dbReference type="PANTHER" id="PTHR14093:SF17">
    <property type="entry name" value="HLA CLASS II HISTOCOMPATIBILITY ANTIGEN GAMMA CHAIN"/>
    <property type="match status" value="1"/>
</dbReference>
<dbReference type="Pfam" id="PF00086">
    <property type="entry name" value="Thyroglobulin_1"/>
    <property type="match status" value="1"/>
</dbReference>
<keyword evidence="6" id="KW-1133">Transmembrane helix</keyword>
<keyword evidence="4" id="KW-0325">Glycoprotein</keyword>
<dbReference type="InterPro" id="IPR011988">
    <property type="entry name" value="MHC_II-assoc_invariant_trimer"/>
</dbReference>
<evidence type="ECO:0000256" key="6">
    <source>
        <dbReference type="SAM" id="Phobius"/>
    </source>
</evidence>
<dbReference type="GO" id="GO:0070374">
    <property type="term" value="P:positive regulation of ERK1 and ERK2 cascade"/>
    <property type="evidence" value="ECO:0007669"/>
    <property type="project" value="TreeGrafter"/>
</dbReference>
<dbReference type="InterPro" id="IPR052001">
    <property type="entry name" value="MHC-II_Gamma/Thyroglobulin"/>
</dbReference>
<dbReference type="GO" id="GO:0009986">
    <property type="term" value="C:cell surface"/>
    <property type="evidence" value="ECO:0007669"/>
    <property type="project" value="TreeGrafter"/>
</dbReference>
<dbReference type="SUPFAM" id="SSF57610">
    <property type="entry name" value="Thyroglobulin type-1 domain"/>
    <property type="match status" value="1"/>
</dbReference>
<dbReference type="GO" id="GO:0042289">
    <property type="term" value="F:MHC class II protein binding"/>
    <property type="evidence" value="ECO:0007669"/>
    <property type="project" value="InterPro"/>
</dbReference>
<proteinExistence type="predicted"/>
<dbReference type="GO" id="GO:0060907">
    <property type="term" value="P:positive regulation of macrophage cytokine production"/>
    <property type="evidence" value="ECO:0007669"/>
    <property type="project" value="TreeGrafter"/>
</dbReference>
<dbReference type="AlphaFoldDB" id="A0A8C7ZL56"/>
<keyword evidence="2" id="KW-0964">Secreted</keyword>
<dbReference type="PRINTS" id="PR01990">
    <property type="entry name" value="CD74ANTIGEN"/>
</dbReference>
<keyword evidence="6" id="KW-0812">Transmembrane</keyword>
<dbReference type="GO" id="GO:0002830">
    <property type="term" value="P:positive regulation of type 2 immune response"/>
    <property type="evidence" value="ECO:0007669"/>
    <property type="project" value="TreeGrafter"/>
</dbReference>
<evidence type="ECO:0000256" key="3">
    <source>
        <dbReference type="ARBA" id="ARBA00023157"/>
    </source>
</evidence>
<feature type="domain" description="Thyroglobulin type-1" evidence="7">
    <location>
        <begin position="260"/>
        <end position="321"/>
    </location>
</feature>
<dbReference type="SMART" id="SM00211">
    <property type="entry name" value="TY"/>
    <property type="match status" value="1"/>
</dbReference>
<feature type="disulfide bond" evidence="5">
    <location>
        <begin position="293"/>
        <end position="300"/>
    </location>
</feature>
<dbReference type="GO" id="GO:0043518">
    <property type="term" value="P:negative regulation of DNA damage response, signal transduction by p53 class mediator"/>
    <property type="evidence" value="ECO:0007669"/>
    <property type="project" value="TreeGrafter"/>
</dbReference>